<feature type="compositionally biased region" description="Polar residues" evidence="1">
    <location>
        <begin position="505"/>
        <end position="515"/>
    </location>
</feature>
<proteinExistence type="predicted"/>
<evidence type="ECO:0000313" key="2">
    <source>
        <dbReference type="EMBL" id="CBY41295.1"/>
    </source>
</evidence>
<feature type="compositionally biased region" description="Basic and acidic residues" evidence="1">
    <location>
        <begin position="692"/>
        <end position="704"/>
    </location>
</feature>
<feature type="compositionally biased region" description="Acidic residues" evidence="1">
    <location>
        <begin position="775"/>
        <end position="785"/>
    </location>
</feature>
<reference evidence="2" key="1">
    <citation type="journal article" date="2010" name="Science">
        <title>Plasticity of animal genome architecture unmasked by rapid evolution of a pelagic tunicate.</title>
        <authorList>
            <person name="Denoeud F."/>
            <person name="Henriet S."/>
            <person name="Mungpakdee S."/>
            <person name="Aury J.M."/>
            <person name="Da Silva C."/>
            <person name="Brinkmann H."/>
            <person name="Mikhaleva J."/>
            <person name="Olsen L.C."/>
            <person name="Jubin C."/>
            <person name="Canestro C."/>
            <person name="Bouquet J.M."/>
            <person name="Danks G."/>
            <person name="Poulain J."/>
            <person name="Campsteijn C."/>
            <person name="Adamski M."/>
            <person name="Cross I."/>
            <person name="Yadetie F."/>
            <person name="Muffato M."/>
            <person name="Louis A."/>
            <person name="Butcher S."/>
            <person name="Tsagkogeorga G."/>
            <person name="Konrad A."/>
            <person name="Singh S."/>
            <person name="Jensen M.F."/>
            <person name="Cong E.H."/>
            <person name="Eikeseth-Otteraa H."/>
            <person name="Noel B."/>
            <person name="Anthouard V."/>
            <person name="Porcel B.M."/>
            <person name="Kachouri-Lafond R."/>
            <person name="Nishino A."/>
            <person name="Ugolini M."/>
            <person name="Chourrout P."/>
            <person name="Nishida H."/>
            <person name="Aasland R."/>
            <person name="Huzurbazar S."/>
            <person name="Westhof E."/>
            <person name="Delsuc F."/>
            <person name="Lehrach H."/>
            <person name="Reinhardt R."/>
            <person name="Weissenbach J."/>
            <person name="Roy S.W."/>
            <person name="Artiguenave F."/>
            <person name="Postlethwait J.H."/>
            <person name="Manak J.R."/>
            <person name="Thompson E.M."/>
            <person name="Jaillon O."/>
            <person name="Du Pasquier L."/>
            <person name="Boudinot P."/>
            <person name="Liberles D.A."/>
            <person name="Volff J.N."/>
            <person name="Philippe H."/>
            <person name="Lenhard B."/>
            <person name="Roest Crollius H."/>
            <person name="Wincker P."/>
            <person name="Chourrout D."/>
        </authorList>
    </citation>
    <scope>NUCLEOTIDE SEQUENCE [LARGE SCALE GENOMIC DNA]</scope>
</reference>
<feature type="region of interest" description="Disordered" evidence="1">
    <location>
        <begin position="497"/>
        <end position="527"/>
    </location>
</feature>
<dbReference type="EMBL" id="FN656367">
    <property type="protein sequence ID" value="CBY41295.1"/>
    <property type="molecule type" value="Genomic_DNA"/>
</dbReference>
<protein>
    <submittedName>
        <fullName evidence="2">Uncharacterized protein</fullName>
    </submittedName>
</protein>
<sequence>MAAILAEKTESGCQKPWGHKNFKDNLNLVNALDTFTENYVSLRKTAKWSSVQQIREGRVIFIPLQSVDNNGLRKYEKPFLVVIEDGVSSAINLEDLPFENDEKCVKVRVNLPFSVPEFLSNLNQYARLLDDNEECPELVYCADFLRKSSKLEIAFLLEEKSMFQTVVNDLAKTVEEARQIGDYDTRHPQMITTTEFGGLEAFMRFDGYRGEVRTVLRPQTKDMTKKFPKVLAAETEESLVNYLAHLALGQRLVPGLHPENLLGVSTWDQSDSAIGGSARRQEISVALVALALDHAERRKIQNWKVCDGDVVFDTIELRRHSEPSRGFIETVRLARHPNGAQVLEFIRICEAVRSRAPVASQLVDTLRFYLQPDARFGKEITKMITHDWNRFMLTGCLGRKRAIVPVLREFFQLRQLARQQKRPEELPQLTSDVRSNSWYRAQRREFGDLDENGHYEFLDDSDVSDFSEGEDDRRYPNEYLQPYKRKLSNIQKRAEIARNRKNEGSDTNESAQTVEKANLAEPEEEDDDISISTELFEVGEVEFTEWADDKYLENDQGDPIPMVEISDDSADLDGTREREQELPQSMKDKIKSLLDATDKETQIAAAAYMNQLVQDSSQQTQHRDDVQVNNEEVEENPLFDEVNLVEQEAERREQEAKKAREQRYRRILCGEQDENFVDWAELMKAKNEARRYFEKKKEEERENGLEITRTESNTSVASVELRDYPMRGPRNQSPTAQQELRQQRDRDLAREQLPATVLEDLDESTTESAMTTDSESSDSSDSEDEITVIENIAARVKEETQTVENAANKSVKRLPEETQQELVGLLKPYSGVPNPTRDDGRNLEKLPENLRKMQKYDEKRMNRWKEAIALRNWGITEDRLSNRLPARTTERKVSFTNEVPKNDEGQWKLPPMVEYNEAEDSQFTFGLHTKTIWQLTKKFYWDEYLANTVEIPDDEVNVIPEIRRERFGYVNISSEEEQPQGPKQLYIGAQRVVEMGIDKYQKR</sequence>
<gene>
    <name evidence="2" type="ORF">GSOID_T00023358001</name>
</gene>
<dbReference type="AlphaFoldDB" id="E4Z0R7"/>
<feature type="compositionally biased region" description="Basic and acidic residues" evidence="1">
    <location>
        <begin position="741"/>
        <end position="750"/>
    </location>
</feature>
<organism evidence="2">
    <name type="scientific">Oikopleura dioica</name>
    <name type="common">Tunicate</name>
    <dbReference type="NCBI Taxonomy" id="34765"/>
    <lineage>
        <taxon>Eukaryota</taxon>
        <taxon>Metazoa</taxon>
        <taxon>Chordata</taxon>
        <taxon>Tunicata</taxon>
        <taxon>Appendicularia</taxon>
        <taxon>Copelata</taxon>
        <taxon>Oikopleuridae</taxon>
        <taxon>Oikopleura</taxon>
    </lineage>
</organism>
<accession>E4Z0R7</accession>
<evidence type="ECO:0000256" key="1">
    <source>
        <dbReference type="SAM" id="MobiDB-lite"/>
    </source>
</evidence>
<feature type="non-terminal residue" evidence="2">
    <location>
        <position position="1003"/>
    </location>
</feature>
<feature type="region of interest" description="Disordered" evidence="1">
    <location>
        <begin position="692"/>
        <end position="785"/>
    </location>
</feature>
<dbReference type="Proteomes" id="UP000011014">
    <property type="component" value="Unassembled WGS sequence"/>
</dbReference>
<name>E4Z0R7_OIKDI</name>